<proteinExistence type="predicted"/>
<keyword evidence="2" id="KW-1185">Reference proteome</keyword>
<feature type="non-terminal residue" evidence="1">
    <location>
        <position position="53"/>
    </location>
</feature>
<name>A0A392MP75_9FABA</name>
<evidence type="ECO:0000313" key="1">
    <source>
        <dbReference type="EMBL" id="MCH88438.1"/>
    </source>
</evidence>
<sequence>MEFEKTVNLSQLVPYSNDSHLKGRNIYRTSGELLNRRATQTQTAAMATIDSIA</sequence>
<evidence type="ECO:0000313" key="2">
    <source>
        <dbReference type="Proteomes" id="UP000265520"/>
    </source>
</evidence>
<protein>
    <submittedName>
        <fullName evidence="1">Uncharacterized protein</fullName>
    </submittedName>
</protein>
<gene>
    <name evidence="1" type="ORF">A2U01_0009327</name>
</gene>
<comment type="caution">
    <text evidence="1">The sequence shown here is derived from an EMBL/GenBank/DDBJ whole genome shotgun (WGS) entry which is preliminary data.</text>
</comment>
<reference evidence="1 2" key="1">
    <citation type="journal article" date="2018" name="Front. Plant Sci.">
        <title>Red Clover (Trifolium pratense) and Zigzag Clover (T. medium) - A Picture of Genomic Similarities and Differences.</title>
        <authorList>
            <person name="Dluhosova J."/>
            <person name="Istvanek J."/>
            <person name="Nedelnik J."/>
            <person name="Repkova J."/>
        </authorList>
    </citation>
    <scope>NUCLEOTIDE SEQUENCE [LARGE SCALE GENOMIC DNA]</scope>
    <source>
        <strain evidence="2">cv. 10/8</strain>
        <tissue evidence="1">Leaf</tissue>
    </source>
</reference>
<accession>A0A392MP75</accession>
<dbReference type="AlphaFoldDB" id="A0A392MP75"/>
<dbReference type="Proteomes" id="UP000265520">
    <property type="component" value="Unassembled WGS sequence"/>
</dbReference>
<dbReference type="EMBL" id="LXQA010014175">
    <property type="protein sequence ID" value="MCH88438.1"/>
    <property type="molecule type" value="Genomic_DNA"/>
</dbReference>
<organism evidence="1 2">
    <name type="scientific">Trifolium medium</name>
    <dbReference type="NCBI Taxonomy" id="97028"/>
    <lineage>
        <taxon>Eukaryota</taxon>
        <taxon>Viridiplantae</taxon>
        <taxon>Streptophyta</taxon>
        <taxon>Embryophyta</taxon>
        <taxon>Tracheophyta</taxon>
        <taxon>Spermatophyta</taxon>
        <taxon>Magnoliopsida</taxon>
        <taxon>eudicotyledons</taxon>
        <taxon>Gunneridae</taxon>
        <taxon>Pentapetalae</taxon>
        <taxon>rosids</taxon>
        <taxon>fabids</taxon>
        <taxon>Fabales</taxon>
        <taxon>Fabaceae</taxon>
        <taxon>Papilionoideae</taxon>
        <taxon>50 kb inversion clade</taxon>
        <taxon>NPAAA clade</taxon>
        <taxon>Hologalegina</taxon>
        <taxon>IRL clade</taxon>
        <taxon>Trifolieae</taxon>
        <taxon>Trifolium</taxon>
    </lineage>
</organism>